<evidence type="ECO:0000256" key="2">
    <source>
        <dbReference type="ARBA" id="ARBA00006479"/>
    </source>
</evidence>
<dbReference type="CDD" id="cd24076">
    <property type="entry name" value="ASKHA_ATPase_ROK_BsXylR-like"/>
    <property type="match status" value="1"/>
</dbReference>
<dbReference type="GO" id="GO:0042732">
    <property type="term" value="P:D-xylose metabolic process"/>
    <property type="evidence" value="ECO:0007669"/>
    <property type="project" value="UniProtKB-KW"/>
</dbReference>
<dbReference type="SMART" id="SM00419">
    <property type="entry name" value="HTH_CRP"/>
    <property type="match status" value="1"/>
</dbReference>
<dbReference type="Pfam" id="PF01047">
    <property type="entry name" value="MarR"/>
    <property type="match status" value="1"/>
</dbReference>
<name>A0A3G2R7C9_9FIRM</name>
<sequence length="396" mass="43218">MQNIMPVSYKLLKGMNESLVLNIIRQRGPISRVDIARLTGLTQPTVTNITNKLMESNLIMEYMMGESSGGRRPVLLKMNPESLNVIVIHISSNKLSAYLTDGDINVIKQDTGKIKNLNKEQIIDMMHEYIARYQNEAKAQLPGIGVVVHGPVKAREGISIFAPNIGWKNVPIKFIVEDKFHIPTFVENDVRAMTLGEFYYGAARDVNNMVFLKVGYGIGSGIILDGRLYRGVGDSAGEIGHTTIDVGGPQCGCGNYGCLEAMASENALVKTMVKSIKEGRDSMVFDLVGGNLEDVTPEIVYEAAANGDILASRILRQIARYLGIAVANAINTFNPELIVIGGGITRAKSFIEETMMETVKCRALESCFQDVRISFSAMGDEATLKGAADMVMAEVL</sequence>
<dbReference type="InterPro" id="IPR012318">
    <property type="entry name" value="HTH_CRP"/>
</dbReference>
<dbReference type="PROSITE" id="PS01125">
    <property type="entry name" value="ROK"/>
    <property type="match status" value="1"/>
</dbReference>
<dbReference type="Gene3D" id="1.10.10.10">
    <property type="entry name" value="Winged helix-like DNA-binding domain superfamily/Winged helix DNA-binding domain"/>
    <property type="match status" value="1"/>
</dbReference>
<dbReference type="PANTHER" id="PTHR18964:SF149">
    <property type="entry name" value="BIFUNCTIONAL UDP-N-ACETYLGLUCOSAMINE 2-EPIMERASE_N-ACETYLMANNOSAMINE KINASE"/>
    <property type="match status" value="1"/>
</dbReference>
<gene>
    <name evidence="5" type="ORF">D2962_12695</name>
</gene>
<keyword evidence="3" id="KW-0119">Carbohydrate metabolism</keyword>
<dbReference type="PANTHER" id="PTHR18964">
    <property type="entry name" value="ROK (REPRESSOR, ORF, KINASE) FAMILY"/>
    <property type="match status" value="1"/>
</dbReference>
<dbReference type="GO" id="GO:0003677">
    <property type="term" value="F:DNA binding"/>
    <property type="evidence" value="ECO:0007669"/>
    <property type="project" value="InterPro"/>
</dbReference>
<protein>
    <submittedName>
        <fullName evidence="5">ROK family transcriptional regulator</fullName>
    </submittedName>
</protein>
<comment type="function">
    <text evidence="1">Transcriptional repressor of xylose-utilizing enzymes.</text>
</comment>
<evidence type="ECO:0000313" key="6">
    <source>
        <dbReference type="Proteomes" id="UP000280960"/>
    </source>
</evidence>
<reference evidence="5 6" key="1">
    <citation type="submission" date="2018-10" db="EMBL/GenBank/DDBJ databases">
        <authorList>
            <person name="Zhang X."/>
        </authorList>
    </citation>
    <scope>NUCLEOTIDE SEQUENCE [LARGE SCALE GENOMIC DNA]</scope>
    <source>
        <strain evidence="5 6">SK-G1</strain>
    </source>
</reference>
<dbReference type="KEGG" id="bacg:D2962_12695"/>
<proteinExistence type="inferred from homology"/>
<dbReference type="InterPro" id="IPR000600">
    <property type="entry name" value="ROK"/>
</dbReference>
<feature type="domain" description="HTH crp-type" evidence="4">
    <location>
        <begin position="22"/>
        <end position="77"/>
    </location>
</feature>
<dbReference type="GO" id="GO:0003700">
    <property type="term" value="F:DNA-binding transcription factor activity"/>
    <property type="evidence" value="ECO:0007669"/>
    <property type="project" value="InterPro"/>
</dbReference>
<dbReference type="SUPFAM" id="SSF46785">
    <property type="entry name" value="Winged helix' DNA-binding domain"/>
    <property type="match status" value="1"/>
</dbReference>
<keyword evidence="3" id="KW-0859">Xylose metabolism</keyword>
<keyword evidence="6" id="KW-1185">Reference proteome</keyword>
<evidence type="ECO:0000256" key="1">
    <source>
        <dbReference type="ARBA" id="ARBA00002486"/>
    </source>
</evidence>
<dbReference type="InterPro" id="IPR000835">
    <property type="entry name" value="HTH_MarR-typ"/>
</dbReference>
<accession>A0A3G2R7C9</accession>
<evidence type="ECO:0000313" key="5">
    <source>
        <dbReference type="EMBL" id="AYO31341.1"/>
    </source>
</evidence>
<dbReference type="InterPro" id="IPR036388">
    <property type="entry name" value="WH-like_DNA-bd_sf"/>
</dbReference>
<dbReference type="InterPro" id="IPR036390">
    <property type="entry name" value="WH_DNA-bd_sf"/>
</dbReference>
<dbReference type="Pfam" id="PF00480">
    <property type="entry name" value="ROK"/>
    <property type="match status" value="1"/>
</dbReference>
<dbReference type="InterPro" id="IPR049874">
    <property type="entry name" value="ROK_cs"/>
</dbReference>
<dbReference type="AlphaFoldDB" id="A0A3G2R7C9"/>
<evidence type="ECO:0000259" key="4">
    <source>
        <dbReference type="SMART" id="SM00419"/>
    </source>
</evidence>
<comment type="similarity">
    <text evidence="2">Belongs to the ROK (NagC/XylR) family.</text>
</comment>
<dbReference type="Proteomes" id="UP000280960">
    <property type="component" value="Chromosome"/>
</dbReference>
<dbReference type="SUPFAM" id="SSF53067">
    <property type="entry name" value="Actin-like ATPase domain"/>
    <property type="match status" value="1"/>
</dbReference>
<organism evidence="5 6">
    <name type="scientific">Biomaibacter acetigenes</name>
    <dbReference type="NCBI Taxonomy" id="2316383"/>
    <lineage>
        <taxon>Bacteria</taxon>
        <taxon>Bacillati</taxon>
        <taxon>Bacillota</taxon>
        <taxon>Clostridia</taxon>
        <taxon>Thermosediminibacterales</taxon>
        <taxon>Tepidanaerobacteraceae</taxon>
        <taxon>Biomaibacter</taxon>
    </lineage>
</organism>
<dbReference type="RefSeq" id="WP_122015180.1">
    <property type="nucleotide sequence ID" value="NZ_CP033169.1"/>
</dbReference>
<dbReference type="Gene3D" id="3.30.420.40">
    <property type="match status" value="2"/>
</dbReference>
<dbReference type="EMBL" id="CP033169">
    <property type="protein sequence ID" value="AYO31341.1"/>
    <property type="molecule type" value="Genomic_DNA"/>
</dbReference>
<dbReference type="InterPro" id="IPR043129">
    <property type="entry name" value="ATPase_NBD"/>
</dbReference>
<evidence type="ECO:0000256" key="3">
    <source>
        <dbReference type="ARBA" id="ARBA00022629"/>
    </source>
</evidence>